<evidence type="ECO:0000256" key="1">
    <source>
        <dbReference type="SAM" id="Phobius"/>
    </source>
</evidence>
<evidence type="ECO:0000313" key="3">
    <source>
        <dbReference type="Proteomes" id="UP000235828"/>
    </source>
</evidence>
<dbReference type="Proteomes" id="UP000235828">
    <property type="component" value="Chromosome B"/>
</dbReference>
<organism evidence="2 3">
    <name type="scientific">Vibrio tapetis subsp. tapetis</name>
    <dbReference type="NCBI Taxonomy" id="1671868"/>
    <lineage>
        <taxon>Bacteria</taxon>
        <taxon>Pseudomonadati</taxon>
        <taxon>Pseudomonadota</taxon>
        <taxon>Gammaproteobacteria</taxon>
        <taxon>Vibrionales</taxon>
        <taxon>Vibrionaceae</taxon>
        <taxon>Vibrio</taxon>
    </lineage>
</organism>
<keyword evidence="1" id="KW-1133">Transmembrane helix</keyword>
<keyword evidence="1" id="KW-0812">Transmembrane</keyword>
<name>A0A2N8ZK56_9VIBR</name>
<dbReference type="PANTHER" id="PTHR38568:SF1">
    <property type="entry name" value="DUF445 DOMAIN-CONTAINING PROTEIN"/>
    <property type="match status" value="1"/>
</dbReference>
<feature type="transmembrane region" description="Helical" evidence="1">
    <location>
        <begin position="233"/>
        <end position="254"/>
    </location>
</feature>
<sequence length="255" mass="28289">MQLHLFCLQFQPLFLSLTLAIMNKSLITNLVALSLLVAGYVSGNQLALYAGLFAFSGAITNWLAIHMLFEKVPGLYGSGVIPARFEEFKAAIKTLMMQQFFTNENIDRFLSKEMDAGKALNLEPIIEKIDFETTYDSLVDVINNSQFGSMLAMFGGSEALEPLKAPFIEKMKESVIDISKSDAIKDALKEQLEQPEMLGEIESNIENIIDQRLNELTPQLVKSMVQDMIKAHLGWLVVWGGIFGGIIGVISSFIA</sequence>
<proteinExistence type="predicted"/>
<accession>A0A2N8ZK56</accession>
<dbReference type="KEGG" id="vta:B0682"/>
<feature type="transmembrane region" description="Helical" evidence="1">
    <location>
        <begin position="12"/>
        <end position="40"/>
    </location>
</feature>
<dbReference type="EMBL" id="LT960612">
    <property type="protein sequence ID" value="SON52293.1"/>
    <property type="molecule type" value="Genomic_DNA"/>
</dbReference>
<keyword evidence="1" id="KW-0472">Membrane</keyword>
<gene>
    <name evidence="2" type="ORF">VTAP4600_B0682</name>
</gene>
<dbReference type="AlphaFoldDB" id="A0A2N8ZK56"/>
<evidence type="ECO:0000313" key="2">
    <source>
        <dbReference type="EMBL" id="SON52293.1"/>
    </source>
</evidence>
<reference evidence="2 3" key="1">
    <citation type="submission" date="2017-10" db="EMBL/GenBank/DDBJ databases">
        <authorList>
            <person name="Banno H."/>
            <person name="Chua N.-H."/>
        </authorList>
    </citation>
    <scope>NUCLEOTIDE SEQUENCE [LARGE SCALE GENOMIC DNA]</scope>
    <source>
        <strain evidence="2">Vibrio tapetis CECT4600</strain>
    </source>
</reference>
<keyword evidence="3" id="KW-1185">Reference proteome</keyword>
<protein>
    <recommendedName>
        <fullName evidence="4">DUF445 domain-containing protein</fullName>
    </recommendedName>
</protein>
<feature type="transmembrane region" description="Helical" evidence="1">
    <location>
        <begin position="46"/>
        <end position="69"/>
    </location>
</feature>
<evidence type="ECO:0008006" key="4">
    <source>
        <dbReference type="Google" id="ProtNLM"/>
    </source>
</evidence>
<dbReference type="PANTHER" id="PTHR38568">
    <property type="entry name" value="DUF445 DOMAIN-CONTAINING PROTEIN-RELATED"/>
    <property type="match status" value="1"/>
</dbReference>